<evidence type="ECO:0000313" key="8">
    <source>
        <dbReference type="EMBL" id="ORJ21029.1"/>
    </source>
</evidence>
<evidence type="ECO:0000259" key="5">
    <source>
        <dbReference type="Pfam" id="PF03067"/>
    </source>
</evidence>
<gene>
    <name evidence="8" type="ORF">BS639_11825</name>
    <name evidence="7" type="ORF">ITX54_02010</name>
</gene>
<evidence type="ECO:0000313" key="7">
    <source>
        <dbReference type="EMBL" id="MBF6635438.1"/>
    </source>
</evidence>
<dbReference type="AlphaFoldDB" id="A0AA40WYU6"/>
<evidence type="ECO:0000256" key="2">
    <source>
        <dbReference type="ARBA" id="ARBA00022669"/>
    </source>
</evidence>
<evidence type="ECO:0000256" key="4">
    <source>
        <dbReference type="SAM" id="SignalP"/>
    </source>
</evidence>
<dbReference type="Proteomes" id="UP000192722">
    <property type="component" value="Unassembled WGS sequence"/>
</dbReference>
<organism evidence="7 10">
    <name type="scientific">Rouxiella silvae</name>
    <dbReference type="NCBI Taxonomy" id="1646373"/>
    <lineage>
        <taxon>Bacteria</taxon>
        <taxon>Pseudomonadati</taxon>
        <taxon>Pseudomonadota</taxon>
        <taxon>Gammaproteobacteria</taxon>
        <taxon>Enterobacterales</taxon>
        <taxon>Yersiniaceae</taxon>
        <taxon>Rouxiella</taxon>
    </lineage>
</organism>
<evidence type="ECO:0000256" key="3">
    <source>
        <dbReference type="ARBA" id="ARBA00022729"/>
    </source>
</evidence>
<evidence type="ECO:0000313" key="9">
    <source>
        <dbReference type="Proteomes" id="UP000192722"/>
    </source>
</evidence>
<protein>
    <submittedName>
        <fullName evidence="7">Lytic polysaccharide monooxygenase</fullName>
    </submittedName>
</protein>
<reference evidence="7" key="4">
    <citation type="submission" date="2022-09" db="EMBL/GenBank/DDBJ databases">
        <title>Rouxiella aceris sp. nov., isolated from tree sap and emended description of the genus Rhouxiella.</title>
        <authorList>
            <person name="Kim I.S."/>
        </authorList>
    </citation>
    <scope>NUCLEOTIDE SEQUENCE</scope>
    <source>
        <strain evidence="7">SAP-2</strain>
    </source>
</reference>
<dbReference type="EMBL" id="MRWD01000025">
    <property type="protein sequence ID" value="ORJ21029.1"/>
    <property type="molecule type" value="Genomic_DNA"/>
</dbReference>
<dbReference type="Proteomes" id="UP000705283">
    <property type="component" value="Unassembled WGS sequence"/>
</dbReference>
<feature type="domain" description="N-acetylglucosamine binding protein A" evidence="6">
    <location>
        <begin position="236"/>
        <end position="319"/>
    </location>
</feature>
<evidence type="ECO:0000256" key="1">
    <source>
        <dbReference type="ARBA" id="ARBA00022525"/>
    </source>
</evidence>
<evidence type="ECO:0000259" key="6">
    <source>
        <dbReference type="Pfam" id="PF18416"/>
    </source>
</evidence>
<dbReference type="PANTHER" id="PTHR34823">
    <property type="entry name" value="GLCNAC-BINDING PROTEIN A"/>
    <property type="match status" value="1"/>
</dbReference>
<accession>A0AA40WYU6</accession>
<dbReference type="RefSeq" id="WP_055777395.1">
    <property type="nucleotide sequence ID" value="NZ_CBCSCF010000002.1"/>
</dbReference>
<dbReference type="InterPro" id="IPR004302">
    <property type="entry name" value="Cellulose/chitin-bd_N"/>
</dbReference>
<dbReference type="GO" id="GO:0008061">
    <property type="term" value="F:chitin binding"/>
    <property type="evidence" value="ECO:0007669"/>
    <property type="project" value="UniProtKB-KW"/>
</dbReference>
<dbReference type="CDD" id="cd21177">
    <property type="entry name" value="LPMO_AA10"/>
    <property type="match status" value="1"/>
</dbReference>
<keyword evidence="7" id="KW-0560">Oxidoreductase</keyword>
<keyword evidence="7" id="KW-0503">Monooxygenase</keyword>
<dbReference type="PANTHER" id="PTHR34823:SF1">
    <property type="entry name" value="CHITIN-BINDING TYPE-4 DOMAIN-CONTAINING PROTEIN"/>
    <property type="match status" value="1"/>
</dbReference>
<dbReference type="SUPFAM" id="SSF81296">
    <property type="entry name" value="E set domains"/>
    <property type="match status" value="1"/>
</dbReference>
<dbReference type="InterPro" id="IPR041029">
    <property type="entry name" value="GbpA_2"/>
</dbReference>
<dbReference type="InterPro" id="IPR051024">
    <property type="entry name" value="GlcNAc_Chitin_IntDeg"/>
</dbReference>
<feature type="chain" id="PRO_5041282803" evidence="4">
    <location>
        <begin position="29"/>
        <end position="323"/>
    </location>
</feature>
<reference evidence="8 9" key="2">
    <citation type="journal article" date="2017" name="Int. J. Syst. Evol. Microbiol.">
        <title>Rouxiella badensis sp. nov. and Rouxiella silvae sp. nov. isolated from peat bog soil in Germany and emendation of the genus description.</title>
        <authorList>
            <person name="Le Fleche-Mateos A."/>
            <person name="Kugler J.H."/>
            <person name="Hansen S.H."/>
            <person name="Syldatk C."/>
            <person name="Hausmann R."/>
            <person name="Lomprez F."/>
            <person name="Vandenbogaert M."/>
            <person name="Manuguerra J.C."/>
            <person name="Grimont P.A."/>
        </authorList>
    </citation>
    <scope>NUCLEOTIDE SEQUENCE [LARGE SCALE GENOMIC DNA]</scope>
    <source>
        <strain evidence="8 9">213</strain>
    </source>
</reference>
<keyword evidence="3 4" id="KW-0732">Signal</keyword>
<dbReference type="Gene3D" id="3.30.70.2150">
    <property type="match status" value="1"/>
</dbReference>
<feature type="domain" description="Chitin-binding type-4" evidence="5">
    <location>
        <begin position="30"/>
        <end position="201"/>
    </location>
</feature>
<keyword evidence="2" id="KW-0147">Chitin-binding</keyword>
<dbReference type="Pfam" id="PF18416">
    <property type="entry name" value="GbpA_2"/>
    <property type="match status" value="1"/>
</dbReference>
<dbReference type="InterPro" id="IPR014756">
    <property type="entry name" value="Ig_E-set"/>
</dbReference>
<sequence>MALTPVKTLAVLVALAPLGLMSINGASASGYVSSPTARAQLCKTGENINCGDFAKFQSELIQSETTESGFPRLLLASAGLERYQALDTESAAQWHKNPITQGKLDISWQITSPSNISNWKYYMTKPDWQQTLDKQKRLTAASFEATPFCEIANDATQVQQGVISHQCQLPVRDGYQLIYAVANLADKQEGKASSIYNVIDVDFESSNVQVTASINGEWTKQIATIDRLVVDSPVVVKAGDVVRARFFAENSGEIINKEVEVTMLPGEESSWSYYMAQAINSKHSDVRAGVLHANGEVYPEKHSINSVYAHSDSRLNHAEFTIN</sequence>
<dbReference type="EMBL" id="JADMKS010000001">
    <property type="protein sequence ID" value="MBF6635438.1"/>
    <property type="molecule type" value="Genomic_DNA"/>
</dbReference>
<reference evidence="8" key="1">
    <citation type="submission" date="2016-12" db="EMBL/GenBank/DDBJ databases">
        <authorList>
            <person name="Le Fleche-Mateos A."/>
        </authorList>
    </citation>
    <scope>NUCLEOTIDE SEQUENCE</scope>
    <source>
        <strain evidence="8">213</strain>
    </source>
</reference>
<proteinExistence type="predicted"/>
<evidence type="ECO:0000313" key="10">
    <source>
        <dbReference type="Proteomes" id="UP000705283"/>
    </source>
</evidence>
<name>A0AA40WYU6_9GAMM</name>
<comment type="caution">
    <text evidence="7">The sequence shown here is derived from an EMBL/GenBank/DDBJ whole genome shotgun (WGS) entry which is preliminary data.</text>
</comment>
<keyword evidence="1" id="KW-0964">Secreted</keyword>
<dbReference type="Pfam" id="PF03067">
    <property type="entry name" value="LPMO_10"/>
    <property type="match status" value="1"/>
</dbReference>
<feature type="signal peptide" evidence="4">
    <location>
        <begin position="1"/>
        <end position="28"/>
    </location>
</feature>
<dbReference type="Gene3D" id="2.70.50.50">
    <property type="entry name" value="chitin-binding protein cbp21"/>
    <property type="match status" value="1"/>
</dbReference>
<keyword evidence="9" id="KW-1185">Reference proteome</keyword>
<dbReference type="GO" id="GO:0004497">
    <property type="term" value="F:monooxygenase activity"/>
    <property type="evidence" value="ECO:0007669"/>
    <property type="project" value="UniProtKB-KW"/>
</dbReference>
<reference evidence="7" key="3">
    <citation type="submission" date="2020-11" db="EMBL/GenBank/DDBJ databases">
        <authorList>
            <person name="Lee S.D."/>
        </authorList>
    </citation>
    <scope>NUCLEOTIDE SEQUENCE</scope>
    <source>
        <strain evidence="7">SAP-2</strain>
    </source>
</reference>